<name>A0A543FEF3_9NOCA</name>
<dbReference type="PROSITE" id="PS51257">
    <property type="entry name" value="PROKAR_LIPOPROTEIN"/>
    <property type="match status" value="1"/>
</dbReference>
<dbReference type="EMBL" id="VFPG01000001">
    <property type="protein sequence ID" value="TQM32134.1"/>
    <property type="molecule type" value="Genomic_DNA"/>
</dbReference>
<proteinExistence type="predicted"/>
<reference evidence="2 3" key="1">
    <citation type="submission" date="2019-06" db="EMBL/GenBank/DDBJ databases">
        <title>Sequencing the genomes of 1000 actinobacteria strains.</title>
        <authorList>
            <person name="Klenk H.-P."/>
        </authorList>
    </citation>
    <scope>NUCLEOTIDE SEQUENCE [LARGE SCALE GENOMIC DNA]</scope>
    <source>
        <strain evidence="2 3">DSM 103495</strain>
    </source>
</reference>
<feature type="signal peptide" evidence="1">
    <location>
        <begin position="1"/>
        <end position="25"/>
    </location>
</feature>
<evidence type="ECO:0000313" key="2">
    <source>
        <dbReference type="EMBL" id="TQM32134.1"/>
    </source>
</evidence>
<dbReference type="AlphaFoldDB" id="A0A543FEF3"/>
<comment type="caution">
    <text evidence="2">The sequence shown here is derived from an EMBL/GenBank/DDBJ whole genome shotgun (WGS) entry which is preliminary data.</text>
</comment>
<protein>
    <submittedName>
        <fullName evidence="2">Uncharacterized protein</fullName>
    </submittedName>
</protein>
<evidence type="ECO:0000256" key="1">
    <source>
        <dbReference type="SAM" id="SignalP"/>
    </source>
</evidence>
<keyword evidence="1" id="KW-0732">Signal</keyword>
<sequence length="284" mass="29789">MPAGSPKRLCSIIMCSPSATLTVWAGSWLAGCSAPDDVLEALHAWAPRHTIAAGDPMTGARTDLPWSSRTTLPGSGVMALLKVIREAMAQPGAQLRLVLPVPGDVRGLPPGTVFSADAIEAEEGLLVGVPGTEGTGLIPRWPDDDTLQWTLYSTPIPPAPGPDMSLGEAEYAMREAVRDAADALMQLHTTAVGAADSDPRELIEAELADYARHDYPNSIPLRAKRILDTADHVAAILTVAQREPASAPTSASAIGAQETLLRPLWDAIRAARLVAVHAAARGGN</sequence>
<evidence type="ECO:0000313" key="3">
    <source>
        <dbReference type="Proteomes" id="UP000316331"/>
    </source>
</evidence>
<keyword evidence="3" id="KW-1185">Reference proteome</keyword>
<accession>A0A543FEF3</accession>
<feature type="chain" id="PRO_5021867235" evidence="1">
    <location>
        <begin position="26"/>
        <end position="284"/>
    </location>
</feature>
<dbReference type="Proteomes" id="UP000316331">
    <property type="component" value="Unassembled WGS sequence"/>
</dbReference>
<gene>
    <name evidence="2" type="ORF">FB390_3811</name>
</gene>
<organism evidence="2 3">
    <name type="scientific">Nocardia bhagyanarayanae</name>
    <dbReference type="NCBI Taxonomy" id="1215925"/>
    <lineage>
        <taxon>Bacteria</taxon>
        <taxon>Bacillati</taxon>
        <taxon>Actinomycetota</taxon>
        <taxon>Actinomycetes</taxon>
        <taxon>Mycobacteriales</taxon>
        <taxon>Nocardiaceae</taxon>
        <taxon>Nocardia</taxon>
    </lineage>
</organism>